<dbReference type="GO" id="GO:0000333">
    <property type="term" value="C:telomerase catalytic core complex"/>
    <property type="evidence" value="ECO:0007669"/>
    <property type="project" value="TreeGrafter"/>
</dbReference>
<comment type="similarity">
    <text evidence="1">Belongs to the reverse transcriptase family. Telomerase subfamily.</text>
</comment>
<keyword evidence="1" id="KW-0695">RNA-directed DNA polymerase</keyword>
<feature type="region of interest" description="Disordered" evidence="2">
    <location>
        <begin position="191"/>
        <end position="213"/>
    </location>
</feature>
<keyword evidence="1" id="KW-0548">Nucleotidyltransferase</keyword>
<dbReference type="GO" id="GO:0070034">
    <property type="term" value="F:telomerase RNA binding"/>
    <property type="evidence" value="ECO:0007669"/>
    <property type="project" value="TreeGrafter"/>
</dbReference>
<dbReference type="PANTHER" id="PTHR12066">
    <property type="entry name" value="TELOMERASE REVERSE TRANSCRIPTASE"/>
    <property type="match status" value="1"/>
</dbReference>
<dbReference type="OrthoDB" id="289721at2759"/>
<keyword evidence="1" id="KW-0539">Nucleus</keyword>
<comment type="caution">
    <text evidence="3">The sequence shown here is derived from an EMBL/GenBank/DDBJ whole genome shotgun (WGS) entry which is preliminary data.</text>
</comment>
<comment type="subcellular location">
    <subcellularLocation>
        <location evidence="1">Nucleus</location>
    </subcellularLocation>
    <subcellularLocation>
        <location evidence="1">Chromosome</location>
        <location evidence="1">Telomere</location>
    </subcellularLocation>
</comment>
<dbReference type="PANTHER" id="PTHR12066:SF0">
    <property type="entry name" value="TELOMERASE REVERSE TRANSCRIPTASE"/>
    <property type="match status" value="1"/>
</dbReference>
<dbReference type="GO" id="GO:0007004">
    <property type="term" value="P:telomere maintenance via telomerase"/>
    <property type="evidence" value="ECO:0007669"/>
    <property type="project" value="TreeGrafter"/>
</dbReference>
<evidence type="ECO:0000256" key="1">
    <source>
        <dbReference type="RuleBase" id="RU365061"/>
    </source>
</evidence>
<dbReference type="GO" id="GO:0000781">
    <property type="term" value="C:chromosome, telomeric region"/>
    <property type="evidence" value="ECO:0007669"/>
    <property type="project" value="UniProtKB-SubCell"/>
</dbReference>
<name>A0A8X7QNK9_BRACI</name>
<dbReference type="GO" id="GO:0046872">
    <property type="term" value="F:metal ion binding"/>
    <property type="evidence" value="ECO:0007669"/>
    <property type="project" value="UniProtKB-KW"/>
</dbReference>
<dbReference type="InterPro" id="IPR003545">
    <property type="entry name" value="Telomerase_RT"/>
</dbReference>
<dbReference type="Proteomes" id="UP000886595">
    <property type="component" value="Unassembled WGS sequence"/>
</dbReference>
<dbReference type="GO" id="GO:0003720">
    <property type="term" value="F:telomerase activity"/>
    <property type="evidence" value="ECO:0007669"/>
    <property type="project" value="InterPro"/>
</dbReference>
<gene>
    <name evidence="3" type="ORF">Bca52824_056309</name>
</gene>
<keyword evidence="1" id="KW-0808">Transferase</keyword>
<comment type="catalytic activity">
    <reaction evidence="1">
        <text>DNA(n) + a 2'-deoxyribonucleoside 5'-triphosphate = DNA(n+1) + diphosphate</text>
        <dbReference type="Rhea" id="RHEA:22508"/>
        <dbReference type="Rhea" id="RHEA-COMP:17339"/>
        <dbReference type="Rhea" id="RHEA-COMP:17340"/>
        <dbReference type="ChEBI" id="CHEBI:33019"/>
        <dbReference type="ChEBI" id="CHEBI:61560"/>
        <dbReference type="ChEBI" id="CHEBI:173112"/>
        <dbReference type="EC" id="2.7.7.49"/>
    </reaction>
</comment>
<reference evidence="3 4" key="1">
    <citation type="submission" date="2020-02" db="EMBL/GenBank/DDBJ databases">
        <authorList>
            <person name="Ma Q."/>
            <person name="Huang Y."/>
            <person name="Song X."/>
            <person name="Pei D."/>
        </authorList>
    </citation>
    <scope>NUCLEOTIDE SEQUENCE [LARGE SCALE GENOMIC DNA]</scope>
    <source>
        <strain evidence="3">Sxm20200214</strain>
        <tissue evidence="3">Leaf</tissue>
    </source>
</reference>
<keyword evidence="1" id="KW-0779">Telomere</keyword>
<proteinExistence type="inferred from homology"/>
<evidence type="ECO:0000313" key="3">
    <source>
        <dbReference type="EMBL" id="KAG2273754.1"/>
    </source>
</evidence>
<feature type="compositionally biased region" description="Basic and acidic residues" evidence="2">
    <location>
        <begin position="191"/>
        <end position="201"/>
    </location>
</feature>
<keyword evidence="1" id="KW-0479">Metal-binding</keyword>
<evidence type="ECO:0000256" key="2">
    <source>
        <dbReference type="SAM" id="MobiDB-lite"/>
    </source>
</evidence>
<keyword evidence="4" id="KW-1185">Reference proteome</keyword>
<keyword evidence="1" id="KW-0158">Chromosome</keyword>
<dbReference type="GO" id="GO:0042162">
    <property type="term" value="F:telomeric DNA binding"/>
    <property type="evidence" value="ECO:0007669"/>
    <property type="project" value="TreeGrafter"/>
</dbReference>
<protein>
    <recommendedName>
        <fullName evidence="1">Telomerase reverse transcriptase</fullName>
        <ecNumber evidence="1">2.7.7.49</ecNumber>
    </recommendedName>
    <alternativeName>
        <fullName evidence="1">Telomerase catalytic subunit</fullName>
    </alternativeName>
</protein>
<dbReference type="EMBL" id="JAAMPC010000012">
    <property type="protein sequence ID" value="KAG2273754.1"/>
    <property type="molecule type" value="Genomic_DNA"/>
</dbReference>
<sequence>MARKPRRNVPEILWRSFGERAKNLKDSIIDLVTRRSIQPGQCRCQGQGCLGCSCDKPSFLLRPDDPIHYRKLLHRCFVVLHEQTPPPPRFSPTSWGSQREIVEKMIEMIGSGCDCGNVICARYDKYDQSSPVMELLSSSSWEFLLKRIGHDVMVYLLQHTSIFLPFLGKKHQQVCGPPLCITRKETLSVHDNKRKRDENPKPSKKRQRLSSTVNECLKEDSAAVTSIVSVDVGGHREEKPRKRSRLYLKRRRKQRKVNCLKVDDEAPCVTSCTNGEASNGNEADGRNLQISISGSLTDFTKQTFDFTKHQQVSGPPLCITQKETLSVPNNKRKSDESVEPSKKRQRLSSTVNECLKEDSAAVTSIVSVDELDLRNGLASVNERRRYIRRRCGEGEGLR</sequence>
<dbReference type="AlphaFoldDB" id="A0A8X7QNK9"/>
<evidence type="ECO:0000313" key="4">
    <source>
        <dbReference type="Proteomes" id="UP000886595"/>
    </source>
</evidence>
<keyword evidence="1" id="KW-0460">Magnesium</keyword>
<accession>A0A8X7QNK9</accession>
<organism evidence="3 4">
    <name type="scientific">Brassica carinata</name>
    <name type="common">Ethiopian mustard</name>
    <name type="synonym">Abyssinian cabbage</name>
    <dbReference type="NCBI Taxonomy" id="52824"/>
    <lineage>
        <taxon>Eukaryota</taxon>
        <taxon>Viridiplantae</taxon>
        <taxon>Streptophyta</taxon>
        <taxon>Embryophyta</taxon>
        <taxon>Tracheophyta</taxon>
        <taxon>Spermatophyta</taxon>
        <taxon>Magnoliopsida</taxon>
        <taxon>eudicotyledons</taxon>
        <taxon>Gunneridae</taxon>
        <taxon>Pentapetalae</taxon>
        <taxon>rosids</taxon>
        <taxon>malvids</taxon>
        <taxon>Brassicales</taxon>
        <taxon>Brassicaceae</taxon>
        <taxon>Brassiceae</taxon>
        <taxon>Brassica</taxon>
    </lineage>
</organism>
<comment type="function">
    <text evidence="1">Telomerase is a ribonucleoprotein enzyme essential for the replication of chromosome termini in most eukaryotes. It elongates telomeres. It is a reverse transcriptase that adds simple sequence repeats to chromosome ends by copying a template sequence within the RNA component of the enzyme.</text>
</comment>
<dbReference type="EC" id="2.7.7.49" evidence="1"/>